<dbReference type="InterPro" id="IPR040871">
    <property type="entry name" value="HopA1"/>
</dbReference>
<protein>
    <submittedName>
        <fullName evidence="1">T3SS effector HopA1 family protein</fullName>
    </submittedName>
</protein>
<comment type="caution">
    <text evidence="1">The sequence shown here is derived from an EMBL/GenBank/DDBJ whole genome shotgun (WGS) entry which is preliminary data.</text>
</comment>
<proteinExistence type="predicted"/>
<accession>A0ABW9HVD6</accession>
<sequence>MTGTLAAVTGATDVDVPNLTARVAGTEIGARTLNELRARLAEELYRTFHQGARPAAVHPRDLVDPALEAELKAAVPHPAVRVPTRLLAEDGEEATVVLAGLRVRVPRARVGTRDGGVTVELPPYRPSLSPGFLSVVGSRLPRAQGGPVLRLYLHVPDAGAAPAVWGAVLRRLEGEGLPYRAKILSHPDRYPRRDAMVVYVTDDAARAVDTVAGIPLDLADPVSPFTRALAPGLSLAWDPAPRAGAARQPSFGQHRARACADGLVDHARYGIPVAEALARALRAAGADPALPHRNLDSPCPAL</sequence>
<organism evidence="1 2">
    <name type="scientific">Streptomyces niveiscabiei</name>
    <dbReference type="NCBI Taxonomy" id="164115"/>
    <lineage>
        <taxon>Bacteria</taxon>
        <taxon>Bacillati</taxon>
        <taxon>Actinomycetota</taxon>
        <taxon>Actinomycetes</taxon>
        <taxon>Kitasatosporales</taxon>
        <taxon>Streptomycetaceae</taxon>
        <taxon>Streptomyces</taxon>
    </lineage>
</organism>
<gene>
    <name evidence="1" type="ORF">ACKI18_25425</name>
</gene>
<evidence type="ECO:0000313" key="1">
    <source>
        <dbReference type="EMBL" id="MFM9612043.1"/>
    </source>
</evidence>
<dbReference type="Pfam" id="PF17914">
    <property type="entry name" value="HopA1"/>
    <property type="match status" value="1"/>
</dbReference>
<evidence type="ECO:0000313" key="2">
    <source>
        <dbReference type="Proteomes" id="UP001631957"/>
    </source>
</evidence>
<dbReference type="RefSeq" id="WP_109363468.1">
    <property type="nucleotide sequence ID" value="NZ_JBJVNI010000014.1"/>
</dbReference>
<dbReference type="EMBL" id="JBJVNI010000014">
    <property type="protein sequence ID" value="MFM9612043.1"/>
    <property type="molecule type" value="Genomic_DNA"/>
</dbReference>
<keyword evidence="2" id="KW-1185">Reference proteome</keyword>
<dbReference type="Proteomes" id="UP001631957">
    <property type="component" value="Unassembled WGS sequence"/>
</dbReference>
<name>A0ABW9HVD6_9ACTN</name>
<reference evidence="1 2" key="1">
    <citation type="submission" date="2024-12" db="EMBL/GenBank/DDBJ databases">
        <title>Forecasting of Potato common scab and diversities of Pathogenic streptomyces spp. in china.</title>
        <authorList>
            <person name="Handique U."/>
            <person name="Wu J."/>
        </authorList>
    </citation>
    <scope>NUCLEOTIDE SEQUENCE [LARGE SCALE GENOMIC DNA]</scope>
    <source>
        <strain evidence="1 2">ZRIMU1530</strain>
    </source>
</reference>